<dbReference type="Pfam" id="PF00535">
    <property type="entry name" value="Glycos_transf_2"/>
    <property type="match status" value="1"/>
</dbReference>
<dbReference type="EC" id="2.4.-.-" evidence="2"/>
<proteinExistence type="predicted"/>
<evidence type="ECO:0000313" key="2">
    <source>
        <dbReference type="EMBL" id="MDV5171927.1"/>
    </source>
</evidence>
<dbReference type="PANTHER" id="PTHR43685">
    <property type="entry name" value="GLYCOSYLTRANSFERASE"/>
    <property type="match status" value="1"/>
</dbReference>
<protein>
    <submittedName>
        <fullName evidence="2">Glycosyltransferase</fullName>
        <ecNumber evidence="2">2.4.-.-</ecNumber>
    </submittedName>
</protein>
<dbReference type="InterPro" id="IPR050834">
    <property type="entry name" value="Glycosyltransf_2"/>
</dbReference>
<comment type="caution">
    <text evidence="2">The sequence shown here is derived from an EMBL/GenBank/DDBJ whole genome shotgun (WGS) entry which is preliminary data.</text>
</comment>
<dbReference type="Gene3D" id="3.90.550.10">
    <property type="entry name" value="Spore Coat Polysaccharide Biosynthesis Protein SpsA, Chain A"/>
    <property type="match status" value="1"/>
</dbReference>
<gene>
    <name evidence="2" type="ORF">R2X38_23265</name>
</gene>
<evidence type="ECO:0000259" key="1">
    <source>
        <dbReference type="Pfam" id="PF00535"/>
    </source>
</evidence>
<dbReference type="GO" id="GO:0016757">
    <property type="term" value="F:glycosyltransferase activity"/>
    <property type="evidence" value="ECO:0007669"/>
    <property type="project" value="UniProtKB-KW"/>
</dbReference>
<sequence>MSYKTAVSVVMPNYNCLATLPRAIDSIRSQGVAVEIIVVDDGSTDGSREWLAQQNDIKVLFSDRAGASQARNLGIEHCSNELIAFLDADDYWLGNKLSQQLDLHDHYPEMVMSFTDYMHITEAGEPIIGCFAFWPRFRNKLSVDPVTVFPSFTPLLFAENMVGTSTVMVKKSALMKVGGFDPKLRSASDWDLWLKVAGVGEVGVLDCNLCHYVSDRTDAISRDHGKRLNAMKHILDRHRNAVTNQPMALLAGYLRWVTGKAEFNRLKKAYLTSASQELFVLCLQPNRRRVKAAGRDILSLLSSK</sequence>
<accession>A0ABU3ZPD3</accession>
<dbReference type="PANTHER" id="PTHR43685:SF2">
    <property type="entry name" value="GLYCOSYLTRANSFERASE 2-LIKE DOMAIN-CONTAINING PROTEIN"/>
    <property type="match status" value="1"/>
</dbReference>
<feature type="domain" description="Glycosyltransferase 2-like" evidence="1">
    <location>
        <begin position="8"/>
        <end position="112"/>
    </location>
</feature>
<keyword evidence="3" id="KW-1185">Reference proteome</keyword>
<dbReference type="InterPro" id="IPR001173">
    <property type="entry name" value="Glyco_trans_2-like"/>
</dbReference>
<reference evidence="2 3" key="1">
    <citation type="submission" date="2023-10" db="EMBL/GenBank/DDBJ databases">
        <title>Marine bacteria isolated from horseshoe crab.</title>
        <authorList>
            <person name="Cheng T.H."/>
        </authorList>
    </citation>
    <scope>NUCLEOTIDE SEQUENCE [LARGE SCALE GENOMIC DNA]</scope>
    <source>
        <strain evidence="2 3">HSC6</strain>
    </source>
</reference>
<dbReference type="EMBL" id="JAWJZI010000019">
    <property type="protein sequence ID" value="MDV5171927.1"/>
    <property type="molecule type" value="Genomic_DNA"/>
</dbReference>
<keyword evidence="2" id="KW-0808">Transferase</keyword>
<name>A0ABU3ZPD3_9GAMM</name>
<evidence type="ECO:0000313" key="3">
    <source>
        <dbReference type="Proteomes" id="UP001186452"/>
    </source>
</evidence>
<organism evidence="2 3">
    <name type="scientific">Photobacterium rosenbergii</name>
    <dbReference type="NCBI Taxonomy" id="294936"/>
    <lineage>
        <taxon>Bacteria</taxon>
        <taxon>Pseudomonadati</taxon>
        <taxon>Pseudomonadota</taxon>
        <taxon>Gammaproteobacteria</taxon>
        <taxon>Vibrionales</taxon>
        <taxon>Vibrionaceae</taxon>
        <taxon>Photobacterium</taxon>
    </lineage>
</organism>
<dbReference type="Proteomes" id="UP001186452">
    <property type="component" value="Unassembled WGS sequence"/>
</dbReference>
<keyword evidence="2" id="KW-0328">Glycosyltransferase</keyword>
<dbReference type="SUPFAM" id="SSF53448">
    <property type="entry name" value="Nucleotide-diphospho-sugar transferases"/>
    <property type="match status" value="1"/>
</dbReference>
<dbReference type="InterPro" id="IPR029044">
    <property type="entry name" value="Nucleotide-diphossugar_trans"/>
</dbReference>
<dbReference type="RefSeq" id="WP_317524747.1">
    <property type="nucleotide sequence ID" value="NZ_JAWJZI010000019.1"/>
</dbReference>